<evidence type="ECO:0000256" key="1">
    <source>
        <dbReference type="SAM" id="MobiDB-lite"/>
    </source>
</evidence>
<dbReference type="STRING" id="1314781.A0A165IG35"/>
<dbReference type="EMBL" id="KV425991">
    <property type="protein sequence ID" value="KZV93354.1"/>
    <property type="molecule type" value="Genomic_DNA"/>
</dbReference>
<proteinExistence type="predicted"/>
<gene>
    <name evidence="2" type="ORF">EXIGLDRAFT_49515</name>
</gene>
<name>A0A165IG35_EXIGL</name>
<sequence length="131" mass="14708">MQASDYVTTRVVGLPGSATVCSLSSIHTQNGLHSHFGCPTIVKPGEDVTPRICPRCNNASVIDAKERMWFELCFVRLFPFHSSRVWHCTICRWQVPHQSNWEPVKPAQGAFYHPPQNAQSPYQSPHAGPPR</sequence>
<dbReference type="AlphaFoldDB" id="A0A165IG35"/>
<protein>
    <recommendedName>
        <fullName evidence="4">Zinc-ribbon 15 domain-containing protein</fullName>
    </recommendedName>
</protein>
<dbReference type="OrthoDB" id="5545479at2759"/>
<organism evidence="2 3">
    <name type="scientific">Exidia glandulosa HHB12029</name>
    <dbReference type="NCBI Taxonomy" id="1314781"/>
    <lineage>
        <taxon>Eukaryota</taxon>
        <taxon>Fungi</taxon>
        <taxon>Dikarya</taxon>
        <taxon>Basidiomycota</taxon>
        <taxon>Agaricomycotina</taxon>
        <taxon>Agaricomycetes</taxon>
        <taxon>Auriculariales</taxon>
        <taxon>Exidiaceae</taxon>
        <taxon>Exidia</taxon>
    </lineage>
</organism>
<dbReference type="PANTHER" id="PTHR28139:SF1">
    <property type="entry name" value="UPF0768 PROTEIN YBL029C-A"/>
    <property type="match status" value="1"/>
</dbReference>
<feature type="region of interest" description="Disordered" evidence="1">
    <location>
        <begin position="106"/>
        <end position="131"/>
    </location>
</feature>
<dbReference type="Proteomes" id="UP000077266">
    <property type="component" value="Unassembled WGS sequence"/>
</dbReference>
<dbReference type="PANTHER" id="PTHR28139">
    <property type="entry name" value="UPF0768 PROTEIN YBL029C-A"/>
    <property type="match status" value="1"/>
</dbReference>
<dbReference type="InParanoid" id="A0A165IG35"/>
<evidence type="ECO:0000313" key="2">
    <source>
        <dbReference type="EMBL" id="KZV93354.1"/>
    </source>
</evidence>
<reference evidence="2 3" key="1">
    <citation type="journal article" date="2016" name="Mol. Biol. Evol.">
        <title>Comparative Genomics of Early-Diverging Mushroom-Forming Fungi Provides Insights into the Origins of Lignocellulose Decay Capabilities.</title>
        <authorList>
            <person name="Nagy L.G."/>
            <person name="Riley R."/>
            <person name="Tritt A."/>
            <person name="Adam C."/>
            <person name="Daum C."/>
            <person name="Floudas D."/>
            <person name="Sun H."/>
            <person name="Yadav J.S."/>
            <person name="Pangilinan J."/>
            <person name="Larsson K.H."/>
            <person name="Matsuura K."/>
            <person name="Barry K."/>
            <person name="Labutti K."/>
            <person name="Kuo R."/>
            <person name="Ohm R.A."/>
            <person name="Bhattacharya S.S."/>
            <person name="Shirouzu T."/>
            <person name="Yoshinaga Y."/>
            <person name="Martin F.M."/>
            <person name="Grigoriev I.V."/>
            <person name="Hibbett D.S."/>
        </authorList>
    </citation>
    <scope>NUCLEOTIDE SEQUENCE [LARGE SCALE GENOMIC DNA]</scope>
    <source>
        <strain evidence="2 3">HHB12029</strain>
    </source>
</reference>
<keyword evidence="3" id="KW-1185">Reference proteome</keyword>
<accession>A0A165IG35</accession>
<evidence type="ECO:0000313" key="3">
    <source>
        <dbReference type="Proteomes" id="UP000077266"/>
    </source>
</evidence>
<evidence type="ECO:0008006" key="4">
    <source>
        <dbReference type="Google" id="ProtNLM"/>
    </source>
</evidence>